<dbReference type="PANTHER" id="PTHR43210:SF5">
    <property type="entry name" value="DETHIOBIOTIN SYNTHETASE"/>
    <property type="match status" value="1"/>
</dbReference>
<evidence type="ECO:0000256" key="1">
    <source>
        <dbReference type="HAMAP-Rule" id="MF_00336"/>
    </source>
</evidence>
<feature type="binding site" evidence="1">
    <location>
        <position position="43"/>
    </location>
    <ligand>
        <name>substrate</name>
    </ligand>
</feature>
<dbReference type="RefSeq" id="WP_246968439.1">
    <property type="nucleotide sequence ID" value="NZ_CP095397.1"/>
</dbReference>
<name>A0ABD5NV37_9EURY</name>
<dbReference type="EC" id="6.3.3.3" evidence="1"/>
<accession>A0ABD5NV37</accession>
<feature type="binding site" evidence="1">
    <location>
        <begin position="169"/>
        <end position="170"/>
    </location>
    <ligand>
        <name>ATP</name>
        <dbReference type="ChEBI" id="CHEBI:30616"/>
    </ligand>
</feature>
<evidence type="ECO:0000313" key="3">
    <source>
        <dbReference type="Proteomes" id="UP001595821"/>
    </source>
</evidence>
<feature type="binding site" evidence="1">
    <location>
        <begin position="14"/>
        <end position="19"/>
    </location>
    <ligand>
        <name>ATP</name>
        <dbReference type="ChEBI" id="CHEBI:30616"/>
    </ligand>
</feature>
<feature type="binding site" evidence="1">
    <location>
        <position position="18"/>
    </location>
    <ligand>
        <name>Mg(2+)</name>
        <dbReference type="ChEBI" id="CHEBI:18420"/>
    </ligand>
</feature>
<keyword evidence="1" id="KW-0460">Magnesium</keyword>
<dbReference type="Proteomes" id="UP001595821">
    <property type="component" value="Unassembled WGS sequence"/>
</dbReference>
<dbReference type="Gene3D" id="3.40.50.300">
    <property type="entry name" value="P-loop containing nucleotide triphosphate hydrolases"/>
    <property type="match status" value="1"/>
</dbReference>
<dbReference type="CDD" id="cd03109">
    <property type="entry name" value="DTBS"/>
    <property type="match status" value="1"/>
</dbReference>
<keyword evidence="1" id="KW-0067">ATP-binding</keyword>
<comment type="similarity">
    <text evidence="1">Belongs to the dethiobiotin synthetase family.</text>
</comment>
<dbReference type="GO" id="GO:0000287">
    <property type="term" value="F:magnesium ion binding"/>
    <property type="evidence" value="ECO:0007669"/>
    <property type="project" value="UniProtKB-UniRule"/>
</dbReference>
<dbReference type="PIRSF" id="PIRSF006755">
    <property type="entry name" value="DTB_synth"/>
    <property type="match status" value="1"/>
</dbReference>
<proteinExistence type="inferred from homology"/>
<dbReference type="GO" id="GO:0005524">
    <property type="term" value="F:ATP binding"/>
    <property type="evidence" value="ECO:0007669"/>
    <property type="project" value="UniProtKB-UniRule"/>
</dbReference>
<comment type="cofactor">
    <cofactor evidence="1">
        <name>Mg(2+)</name>
        <dbReference type="ChEBI" id="CHEBI:18420"/>
    </cofactor>
</comment>
<feature type="active site" evidence="1">
    <location>
        <position position="39"/>
    </location>
</feature>
<gene>
    <name evidence="1 2" type="primary">bioD</name>
    <name evidence="2" type="ORF">ACFOZ7_02545</name>
</gene>
<comment type="pathway">
    <text evidence="1">Cofactor biosynthesis; biotin biosynthesis; biotin from 7,8-diaminononanoate: step 1/2.</text>
</comment>
<protein>
    <recommendedName>
        <fullName evidence="1">ATP-dependent dethiobiotin synthetase BioD</fullName>
        <ecNumber evidence="1">6.3.3.3</ecNumber>
    </recommendedName>
    <alternativeName>
        <fullName evidence="1">DTB synthetase</fullName>
        <shortName evidence="1">DTBS</shortName>
    </alternativeName>
    <alternativeName>
        <fullName evidence="1">Dethiobiotin synthase</fullName>
    </alternativeName>
</protein>
<comment type="catalytic activity">
    <reaction evidence="1">
        <text>(7R,8S)-7,8-diammoniononanoate + CO2 + ATP = (4R,5S)-dethiobiotin + ADP + phosphate + 3 H(+)</text>
        <dbReference type="Rhea" id="RHEA:15805"/>
        <dbReference type="ChEBI" id="CHEBI:15378"/>
        <dbReference type="ChEBI" id="CHEBI:16526"/>
        <dbReference type="ChEBI" id="CHEBI:30616"/>
        <dbReference type="ChEBI" id="CHEBI:43474"/>
        <dbReference type="ChEBI" id="CHEBI:149469"/>
        <dbReference type="ChEBI" id="CHEBI:149473"/>
        <dbReference type="ChEBI" id="CHEBI:456216"/>
        <dbReference type="EC" id="6.3.3.3"/>
    </reaction>
</comment>
<dbReference type="PANTHER" id="PTHR43210">
    <property type="entry name" value="DETHIOBIOTIN SYNTHETASE"/>
    <property type="match status" value="1"/>
</dbReference>
<keyword evidence="1" id="KW-0547">Nucleotide-binding</keyword>
<dbReference type="InterPro" id="IPR004472">
    <property type="entry name" value="DTB_synth_BioD"/>
</dbReference>
<comment type="subunit">
    <text evidence="1">Homodimer.</text>
</comment>
<dbReference type="HAMAP" id="MF_00336">
    <property type="entry name" value="BioD"/>
    <property type="match status" value="1"/>
</dbReference>
<comment type="caution">
    <text evidence="2">The sequence shown here is derived from an EMBL/GenBank/DDBJ whole genome shotgun (WGS) entry which is preliminary data.</text>
</comment>
<feature type="binding site" evidence="1">
    <location>
        <position position="50"/>
    </location>
    <ligand>
        <name>ATP</name>
        <dbReference type="ChEBI" id="CHEBI:30616"/>
    </ligand>
</feature>
<dbReference type="GO" id="GO:0004141">
    <property type="term" value="F:dethiobiotin synthase activity"/>
    <property type="evidence" value="ECO:0007669"/>
    <property type="project" value="UniProtKB-UniRule"/>
</dbReference>
<reference evidence="2 3" key="1">
    <citation type="journal article" date="2014" name="Int. J. Syst. Evol. Microbiol.">
        <title>Complete genome sequence of Corynebacterium casei LMG S-19264T (=DSM 44701T), isolated from a smear-ripened cheese.</title>
        <authorList>
            <consortium name="US DOE Joint Genome Institute (JGI-PGF)"/>
            <person name="Walter F."/>
            <person name="Albersmeier A."/>
            <person name="Kalinowski J."/>
            <person name="Ruckert C."/>
        </authorList>
    </citation>
    <scope>NUCLEOTIDE SEQUENCE [LARGE SCALE GENOMIC DNA]</scope>
    <source>
        <strain evidence="2 3">IBRC-M 10912</strain>
    </source>
</reference>
<comment type="caution">
    <text evidence="1">Lacks conserved residue(s) required for the propagation of feature annotation.</text>
</comment>
<dbReference type="GO" id="GO:0005737">
    <property type="term" value="C:cytoplasm"/>
    <property type="evidence" value="ECO:0007669"/>
    <property type="project" value="UniProtKB-SubCell"/>
</dbReference>
<organism evidence="2 3">
    <name type="scientific">Natribaculum luteum</name>
    <dbReference type="NCBI Taxonomy" id="1586232"/>
    <lineage>
        <taxon>Archaea</taxon>
        <taxon>Methanobacteriati</taxon>
        <taxon>Methanobacteriota</taxon>
        <taxon>Stenosarchaea group</taxon>
        <taxon>Halobacteria</taxon>
        <taxon>Halobacteriales</taxon>
        <taxon>Natrialbaceae</taxon>
        <taxon>Natribaculum</taxon>
    </lineage>
</organism>
<dbReference type="GeneID" id="71855150"/>
<dbReference type="InterPro" id="IPR027417">
    <property type="entry name" value="P-loop_NTPase"/>
</dbReference>
<evidence type="ECO:0000313" key="2">
    <source>
        <dbReference type="EMBL" id="MFC4245892.1"/>
    </source>
</evidence>
<dbReference type="NCBIfam" id="TIGR00347">
    <property type="entry name" value="bioD"/>
    <property type="match status" value="1"/>
</dbReference>
<comment type="function">
    <text evidence="1">Catalyzes a mechanistically unusual reaction, the ATP-dependent insertion of CO2 between the N7 and N8 nitrogen atoms of 7,8-diaminopelargonic acid (DAPA, also called 7,8-diammoniononanoate) to form a ureido ring.</text>
</comment>
<dbReference type="AlphaFoldDB" id="A0ABD5NV37"/>
<keyword evidence="1 2" id="KW-0436">Ligase</keyword>
<dbReference type="EMBL" id="JBHSDJ010000003">
    <property type="protein sequence ID" value="MFC4245892.1"/>
    <property type="molecule type" value="Genomic_DNA"/>
</dbReference>
<feature type="binding site" evidence="1">
    <location>
        <position position="109"/>
    </location>
    <ligand>
        <name>Mg(2+)</name>
        <dbReference type="ChEBI" id="CHEBI:18420"/>
    </ligand>
</feature>
<sequence length="227" mass="23572">MNGRPLAVVGTGTGVGKTVVTAGVTAWLREEGVDARAIKPAQTGHPPDDDVHVVATACGDPDASTCLQYLEEPLAPRVAAERGGVALAYDELLADCERELETCEVGIVEGIGGLRVPLAGEREVIDLVADLECEAVLVARSGLGTLNHTALSVEALQRRGVDVRAIVLNEYAGETVAERTNPAELERMTGLPVETVPPLATTDPNAVASGVRKALTPAVVPVSTGRE</sequence>
<feature type="binding site" evidence="1">
    <location>
        <begin position="109"/>
        <end position="112"/>
    </location>
    <ligand>
        <name>ATP</name>
        <dbReference type="ChEBI" id="CHEBI:30616"/>
    </ligand>
</feature>
<feature type="binding site" evidence="1">
    <location>
        <position position="50"/>
    </location>
    <ligand>
        <name>Mg(2+)</name>
        <dbReference type="ChEBI" id="CHEBI:18420"/>
    </ligand>
</feature>
<feature type="binding site" evidence="1">
    <location>
        <begin position="197"/>
        <end position="199"/>
    </location>
    <ligand>
        <name>ATP</name>
        <dbReference type="ChEBI" id="CHEBI:30616"/>
    </ligand>
</feature>
<keyword evidence="1" id="KW-0093">Biotin biosynthesis</keyword>
<keyword evidence="1" id="KW-0479">Metal-binding</keyword>
<dbReference type="Pfam" id="PF13500">
    <property type="entry name" value="AAA_26"/>
    <property type="match status" value="1"/>
</dbReference>
<dbReference type="SUPFAM" id="SSF52540">
    <property type="entry name" value="P-loop containing nucleoside triphosphate hydrolases"/>
    <property type="match status" value="1"/>
</dbReference>
<dbReference type="GO" id="GO:0009102">
    <property type="term" value="P:biotin biosynthetic process"/>
    <property type="evidence" value="ECO:0007669"/>
    <property type="project" value="UniProtKB-UniRule"/>
</dbReference>
<comment type="subcellular location">
    <subcellularLocation>
        <location evidence="1">Cytoplasm</location>
    </subcellularLocation>
</comment>
<keyword evidence="1" id="KW-0963">Cytoplasm</keyword>